<dbReference type="Proteomes" id="UP001165121">
    <property type="component" value="Unassembled WGS sequence"/>
</dbReference>
<reference evidence="2" key="1">
    <citation type="submission" date="2023-04" db="EMBL/GenBank/DDBJ databases">
        <title>Phytophthora fragariaefolia NBRC 109709.</title>
        <authorList>
            <person name="Ichikawa N."/>
            <person name="Sato H."/>
            <person name="Tonouchi N."/>
        </authorList>
    </citation>
    <scope>NUCLEOTIDE SEQUENCE</scope>
    <source>
        <strain evidence="2">NBRC 109709</strain>
    </source>
</reference>
<evidence type="ECO:0000313" key="2">
    <source>
        <dbReference type="EMBL" id="GMF47136.1"/>
    </source>
</evidence>
<dbReference type="OrthoDB" id="127902at2759"/>
<dbReference type="AlphaFoldDB" id="A0A9W6XX63"/>
<keyword evidence="3" id="KW-1185">Reference proteome</keyword>
<name>A0A9W6XX63_9STRA</name>
<feature type="compositionally biased region" description="Basic and acidic residues" evidence="1">
    <location>
        <begin position="50"/>
        <end position="60"/>
    </location>
</feature>
<proteinExistence type="predicted"/>
<feature type="region of interest" description="Disordered" evidence="1">
    <location>
        <begin position="323"/>
        <end position="378"/>
    </location>
</feature>
<protein>
    <submittedName>
        <fullName evidence="2">Unnamed protein product</fullName>
    </submittedName>
</protein>
<comment type="caution">
    <text evidence="2">The sequence shown here is derived from an EMBL/GenBank/DDBJ whole genome shotgun (WGS) entry which is preliminary data.</text>
</comment>
<organism evidence="2 3">
    <name type="scientific">Phytophthora fragariaefolia</name>
    <dbReference type="NCBI Taxonomy" id="1490495"/>
    <lineage>
        <taxon>Eukaryota</taxon>
        <taxon>Sar</taxon>
        <taxon>Stramenopiles</taxon>
        <taxon>Oomycota</taxon>
        <taxon>Peronosporomycetes</taxon>
        <taxon>Peronosporales</taxon>
        <taxon>Peronosporaceae</taxon>
        <taxon>Phytophthora</taxon>
    </lineage>
</organism>
<evidence type="ECO:0000313" key="3">
    <source>
        <dbReference type="Proteomes" id="UP001165121"/>
    </source>
</evidence>
<evidence type="ECO:0000256" key="1">
    <source>
        <dbReference type="SAM" id="MobiDB-lite"/>
    </source>
</evidence>
<dbReference type="EMBL" id="BSXT01002091">
    <property type="protein sequence ID" value="GMF47136.1"/>
    <property type="molecule type" value="Genomic_DNA"/>
</dbReference>
<feature type="compositionally biased region" description="Low complexity" evidence="1">
    <location>
        <begin position="92"/>
        <end position="104"/>
    </location>
</feature>
<sequence length="378" mass="42683">MPPVPVEATKITPQVRDASDRLAAQIAQLVQLILQLQSNQAHVASTETVHQTDKSHKITQDGRTPVKPRSTIPANTDGCKKRYIKSGGKGNYGYDSDGSSSSDSSQDELEGQFSTASQPKQADFGTGTRVVVQAMIPHDGLESLMSVLRWRTNPTEDEIDRGIKGLVFSTSDTTRSDWKRFSHVFKKEWCRSVGSRAEHYYNSEIREAETSKMFLYRLNRAAKRASIAYEKPTADREAHILRFIKALENSRLRTTLQGRRFDTLSDLEATLKRIEVLQQDENQDNPNHQQKRRSIQNLQFVIFKLPQPRAEARAFVTEGALSSPSRRRYVHFEDEQNPNKEYGSESPQTQSEGSRITNNSPTTTDRPKSSQTPVDSTL</sequence>
<gene>
    <name evidence="2" type="ORF">Pfra01_001766000</name>
</gene>
<feature type="compositionally biased region" description="Polar residues" evidence="1">
    <location>
        <begin position="345"/>
        <end position="378"/>
    </location>
</feature>
<accession>A0A9W6XX63</accession>
<feature type="region of interest" description="Disordered" evidence="1">
    <location>
        <begin position="45"/>
        <end position="124"/>
    </location>
</feature>